<dbReference type="EMBL" id="NESQ01000164">
    <property type="protein sequence ID" value="PUU77071.1"/>
    <property type="molecule type" value="Genomic_DNA"/>
</dbReference>
<gene>
    <name evidence="2" type="ORF">B9Z19DRAFT_197806</name>
</gene>
<proteinExistence type="predicted"/>
<dbReference type="AlphaFoldDB" id="A0A2T6ZNK9"/>
<evidence type="ECO:0000313" key="2">
    <source>
        <dbReference type="EMBL" id="PUU77071.1"/>
    </source>
</evidence>
<evidence type="ECO:0000313" key="3">
    <source>
        <dbReference type="Proteomes" id="UP000244722"/>
    </source>
</evidence>
<keyword evidence="3" id="KW-1185">Reference proteome</keyword>
<feature type="transmembrane region" description="Helical" evidence="1">
    <location>
        <begin position="7"/>
        <end position="32"/>
    </location>
</feature>
<keyword evidence="1" id="KW-1133">Transmembrane helix</keyword>
<dbReference type="Proteomes" id="UP000244722">
    <property type="component" value="Unassembled WGS sequence"/>
</dbReference>
<keyword evidence="1" id="KW-0812">Transmembrane</keyword>
<sequence>MPLSRSFFCLVYFLSVLLFNMVFSLSLSYFGIITTVSYPEALLLPFSVSPPIQFSFWPCSLSEVSSFSLLTLKTLEIFMMGYDLLRFFFML</sequence>
<organism evidence="2 3">
    <name type="scientific">Tuber borchii</name>
    <name type="common">White truffle</name>
    <dbReference type="NCBI Taxonomy" id="42251"/>
    <lineage>
        <taxon>Eukaryota</taxon>
        <taxon>Fungi</taxon>
        <taxon>Dikarya</taxon>
        <taxon>Ascomycota</taxon>
        <taxon>Pezizomycotina</taxon>
        <taxon>Pezizomycetes</taxon>
        <taxon>Pezizales</taxon>
        <taxon>Tuberaceae</taxon>
        <taxon>Tuber</taxon>
    </lineage>
</organism>
<comment type="caution">
    <text evidence="2">The sequence shown here is derived from an EMBL/GenBank/DDBJ whole genome shotgun (WGS) entry which is preliminary data.</text>
</comment>
<accession>A0A2T6ZNK9</accession>
<evidence type="ECO:0000256" key="1">
    <source>
        <dbReference type="SAM" id="Phobius"/>
    </source>
</evidence>
<keyword evidence="1" id="KW-0472">Membrane</keyword>
<name>A0A2T6ZNK9_TUBBO</name>
<reference evidence="2 3" key="1">
    <citation type="submission" date="2017-04" db="EMBL/GenBank/DDBJ databases">
        <title>Draft genome sequence of Tuber borchii Vittad., a whitish edible truffle.</title>
        <authorList>
            <consortium name="DOE Joint Genome Institute"/>
            <person name="Murat C."/>
            <person name="Kuo A."/>
            <person name="Barry K.W."/>
            <person name="Clum A."/>
            <person name="Dockter R.B."/>
            <person name="Fauchery L."/>
            <person name="Iotti M."/>
            <person name="Kohler A."/>
            <person name="Labutti K."/>
            <person name="Lindquist E.A."/>
            <person name="Lipzen A."/>
            <person name="Ohm R.A."/>
            <person name="Wang M."/>
            <person name="Grigoriev I.V."/>
            <person name="Zambonelli A."/>
            <person name="Martin F.M."/>
        </authorList>
    </citation>
    <scope>NUCLEOTIDE SEQUENCE [LARGE SCALE GENOMIC DNA]</scope>
    <source>
        <strain evidence="2 3">Tbo3840</strain>
    </source>
</reference>
<protein>
    <submittedName>
        <fullName evidence="2">Uncharacterized protein</fullName>
    </submittedName>
</protein>